<evidence type="ECO:0000313" key="4">
    <source>
        <dbReference type="Proteomes" id="UP000555728"/>
    </source>
</evidence>
<name>A0A7W6S1N6_9PROT</name>
<dbReference type="EMBL" id="JACIGI010000027">
    <property type="protein sequence ID" value="MBB4287081.1"/>
    <property type="molecule type" value="Genomic_DNA"/>
</dbReference>
<organism evidence="3 4">
    <name type="scientific">Roseospira goensis</name>
    <dbReference type="NCBI Taxonomy" id="391922"/>
    <lineage>
        <taxon>Bacteria</taxon>
        <taxon>Pseudomonadati</taxon>
        <taxon>Pseudomonadota</taxon>
        <taxon>Alphaproteobacteria</taxon>
        <taxon>Rhodospirillales</taxon>
        <taxon>Rhodospirillaceae</taxon>
        <taxon>Roseospira</taxon>
    </lineage>
</organism>
<comment type="caution">
    <text evidence="3">The sequence shown here is derived from an EMBL/GenBank/DDBJ whole genome shotgun (WGS) entry which is preliminary data.</text>
</comment>
<dbReference type="AlphaFoldDB" id="A0A7W6S1N6"/>
<evidence type="ECO:0000313" key="3">
    <source>
        <dbReference type="EMBL" id="MBB4287081.1"/>
    </source>
</evidence>
<dbReference type="Pfam" id="PF07811">
    <property type="entry name" value="TadE"/>
    <property type="match status" value="1"/>
</dbReference>
<gene>
    <name evidence="3" type="ORF">GGD88_002825</name>
</gene>
<keyword evidence="4" id="KW-1185">Reference proteome</keyword>
<evidence type="ECO:0000256" key="1">
    <source>
        <dbReference type="SAM" id="Phobius"/>
    </source>
</evidence>
<keyword evidence="1" id="KW-1133">Transmembrane helix</keyword>
<reference evidence="3 4" key="1">
    <citation type="submission" date="2020-08" db="EMBL/GenBank/DDBJ databases">
        <title>Genome sequencing of Purple Non-Sulfur Bacteria from various extreme environments.</title>
        <authorList>
            <person name="Mayer M."/>
        </authorList>
    </citation>
    <scope>NUCLEOTIDE SEQUENCE [LARGE SCALE GENOMIC DNA]</scope>
    <source>
        <strain evidence="3 4">JA135</strain>
    </source>
</reference>
<feature type="transmembrane region" description="Helical" evidence="1">
    <location>
        <begin position="12"/>
        <end position="33"/>
    </location>
</feature>
<dbReference type="InterPro" id="IPR012495">
    <property type="entry name" value="TadE-like_dom"/>
</dbReference>
<dbReference type="RefSeq" id="WP_184436480.1">
    <property type="nucleotide sequence ID" value="NZ_JACIGI010000027.1"/>
</dbReference>
<accession>A0A7W6S1N6</accession>
<dbReference type="Proteomes" id="UP000555728">
    <property type="component" value="Unassembled WGS sequence"/>
</dbReference>
<keyword evidence="1" id="KW-0472">Membrane</keyword>
<proteinExistence type="predicted"/>
<sequence length="176" mass="18995">MVIRRLLRCRKGSVAIETAFVIPVLITMFLGMIELTMFIEATRKAVSATQTVADLVAQEATHDDESLADIRAAADIILNPLPTDSNTLQITIASVGFDQSGNTRILWQDKSAGGAAINPAVGNGLGSPNESVVVVLMTYTYSSPFDFIFESKNLAEEAFARPRVARRIALNGSVEH</sequence>
<protein>
    <submittedName>
        <fullName evidence="3">Flp pilus assembly protein TadG</fullName>
    </submittedName>
</protein>
<keyword evidence="1" id="KW-0812">Transmembrane</keyword>
<evidence type="ECO:0000259" key="2">
    <source>
        <dbReference type="Pfam" id="PF07811"/>
    </source>
</evidence>
<feature type="domain" description="TadE-like" evidence="2">
    <location>
        <begin position="12"/>
        <end position="53"/>
    </location>
</feature>